<evidence type="ECO:0008006" key="3">
    <source>
        <dbReference type="Google" id="ProtNLM"/>
    </source>
</evidence>
<sequence length="312" mass="35830">MSPTIKAISILSIYLFLACKTDKETAIETKTETKVTATTGKNDVVTDKEFNDYWYSGTAELNSYDLKQSRYGDIREGEVVLVFVTEPFSLNKQVKLDHPQEAGDDNVSVMKLNHVRKFTTGVYDYSIVSSSFTPVNTAKYPHTLKLNTSIQEWCGHTFTQLNLEEDSYKFKQFSYFEADGDTEKNIPAAMLEEELMTRLRLNKGQLPTGDIDLIFSTIYSRFAYKKLQPAKAKISKTETAGLSKYTIEYVNYDRKITIDVQKEFPYKIMSWTEDDGDGLVTEATLKKSINEPYWEQKKLSDESKREELQLKN</sequence>
<dbReference type="Proteomes" id="UP000239002">
    <property type="component" value="Unassembled WGS sequence"/>
</dbReference>
<dbReference type="PROSITE" id="PS51257">
    <property type="entry name" value="PROKAR_LIPOPROTEIN"/>
    <property type="match status" value="1"/>
</dbReference>
<dbReference type="RefSeq" id="WP_146080381.1">
    <property type="nucleotide sequence ID" value="NZ_MQVW01000002.1"/>
</dbReference>
<keyword evidence="2" id="KW-1185">Reference proteome</keyword>
<gene>
    <name evidence="1" type="ORF">LY01_01417</name>
</gene>
<evidence type="ECO:0000313" key="2">
    <source>
        <dbReference type="Proteomes" id="UP000239002"/>
    </source>
</evidence>
<dbReference type="OrthoDB" id="5496093at2"/>
<accession>A0A2S6INJ4</accession>
<organism evidence="1 2">
    <name type="scientific">Nonlabens xylanidelens</name>
    <dbReference type="NCBI Taxonomy" id="191564"/>
    <lineage>
        <taxon>Bacteria</taxon>
        <taxon>Pseudomonadati</taxon>
        <taxon>Bacteroidota</taxon>
        <taxon>Flavobacteriia</taxon>
        <taxon>Flavobacteriales</taxon>
        <taxon>Flavobacteriaceae</taxon>
        <taxon>Nonlabens</taxon>
    </lineage>
</organism>
<reference evidence="1 2" key="1">
    <citation type="submission" date="2018-02" db="EMBL/GenBank/DDBJ databases">
        <title>Genomic Encyclopedia of Archaeal and Bacterial Type Strains, Phase II (KMG-II): from individual species to whole genera.</title>
        <authorList>
            <person name="Goeker M."/>
        </authorList>
    </citation>
    <scope>NUCLEOTIDE SEQUENCE [LARGE SCALE GENOMIC DNA]</scope>
    <source>
        <strain evidence="1 2">DSM 16809</strain>
    </source>
</reference>
<protein>
    <recommendedName>
        <fullName evidence="3">Septum formation inhibitor Maf</fullName>
    </recommendedName>
</protein>
<evidence type="ECO:0000313" key="1">
    <source>
        <dbReference type="EMBL" id="PPK95824.1"/>
    </source>
</evidence>
<name>A0A2S6INJ4_9FLAO</name>
<proteinExistence type="predicted"/>
<dbReference type="EMBL" id="PTJE01000002">
    <property type="protein sequence ID" value="PPK95824.1"/>
    <property type="molecule type" value="Genomic_DNA"/>
</dbReference>
<dbReference type="AlphaFoldDB" id="A0A2S6INJ4"/>
<comment type="caution">
    <text evidence="1">The sequence shown here is derived from an EMBL/GenBank/DDBJ whole genome shotgun (WGS) entry which is preliminary data.</text>
</comment>